<accession>A0A225X3V9</accession>
<feature type="domain" description="Dynein heavy chain AAA 5 extension" evidence="21">
    <location>
        <begin position="2004"/>
        <end position="2190"/>
    </location>
</feature>
<comment type="similarity">
    <text evidence="2">Belongs to the dynein heavy chain family.</text>
</comment>
<dbReference type="InterPro" id="IPR043157">
    <property type="entry name" value="Dynein_AAA1S"/>
</dbReference>
<dbReference type="InterPro" id="IPR042219">
    <property type="entry name" value="AAA_lid_11_sf"/>
</dbReference>
<dbReference type="Gene3D" id="6.10.140.1060">
    <property type="match status" value="1"/>
</dbReference>
<feature type="compositionally biased region" description="Basic and acidic residues" evidence="14">
    <location>
        <begin position="1"/>
        <end position="15"/>
    </location>
</feature>
<dbReference type="InterPro" id="IPR042228">
    <property type="entry name" value="Dynein_linker_3"/>
</dbReference>
<dbReference type="FunFam" id="1.20.920.30:FF:000005">
    <property type="entry name" value="Dynein, axonemal, heavy chain 2"/>
    <property type="match status" value="1"/>
</dbReference>
<evidence type="ECO:0000259" key="19">
    <source>
        <dbReference type="Pfam" id="PF12780"/>
    </source>
</evidence>
<name>A0A225X3V9_9STRA</name>
<dbReference type="InterPro" id="IPR035706">
    <property type="entry name" value="AAA_9"/>
</dbReference>
<dbReference type="FunFam" id="1.10.8.720:FF:000001">
    <property type="entry name" value="dynein heavy chain 7, axonemal"/>
    <property type="match status" value="1"/>
</dbReference>
<dbReference type="InterPro" id="IPR041589">
    <property type="entry name" value="DNAH3_AAA_lid_1"/>
</dbReference>
<keyword evidence="12" id="KW-0966">Cell projection</keyword>
<keyword evidence="5" id="KW-0547">Nucleotide-binding</keyword>
<feature type="domain" description="Dynein heavy chain linker" evidence="16">
    <location>
        <begin position="943"/>
        <end position="1350"/>
    </location>
</feature>
<keyword evidence="10" id="KW-0505">Motor protein</keyword>
<feature type="coiled-coil region" evidence="13">
    <location>
        <begin position="1221"/>
        <end position="1248"/>
    </location>
</feature>
<feature type="domain" description="Dynein heavy chain C-terminal" evidence="24">
    <location>
        <begin position="3978"/>
        <end position="4295"/>
    </location>
</feature>
<feature type="domain" description="Dynein heavy chain region D6 P-loop" evidence="15">
    <location>
        <begin position="3683"/>
        <end position="3797"/>
    </location>
</feature>
<dbReference type="Pfam" id="PF17852">
    <property type="entry name" value="Dynein_AAA_lid"/>
    <property type="match status" value="1"/>
</dbReference>
<dbReference type="Pfam" id="PF12774">
    <property type="entry name" value="AAA_6"/>
    <property type="match status" value="1"/>
</dbReference>
<dbReference type="GO" id="GO:0005524">
    <property type="term" value="F:ATP binding"/>
    <property type="evidence" value="ECO:0007669"/>
    <property type="project" value="UniProtKB-KW"/>
</dbReference>
<gene>
    <name evidence="25" type="ORF">PHMEG_000132</name>
</gene>
<evidence type="ECO:0000256" key="4">
    <source>
        <dbReference type="ARBA" id="ARBA00022701"/>
    </source>
</evidence>
<evidence type="ECO:0000256" key="8">
    <source>
        <dbReference type="ARBA" id="ARBA00023054"/>
    </source>
</evidence>
<evidence type="ECO:0000256" key="3">
    <source>
        <dbReference type="ARBA" id="ARBA00022490"/>
    </source>
</evidence>
<dbReference type="STRING" id="4795.A0A225X3V9"/>
<dbReference type="GO" id="GO:0005874">
    <property type="term" value="C:microtubule"/>
    <property type="evidence" value="ECO:0007669"/>
    <property type="project" value="UniProtKB-KW"/>
</dbReference>
<dbReference type="GO" id="GO:0008569">
    <property type="term" value="F:minus-end-directed microtubule motor activity"/>
    <property type="evidence" value="ECO:0007669"/>
    <property type="project" value="InterPro"/>
</dbReference>
<dbReference type="FunFam" id="3.40.50.300:FF:001145">
    <property type="entry name" value="Putative dynein heavy chain"/>
    <property type="match status" value="1"/>
</dbReference>
<dbReference type="GO" id="GO:0005930">
    <property type="term" value="C:axoneme"/>
    <property type="evidence" value="ECO:0007669"/>
    <property type="project" value="UniProtKB-SubCell"/>
</dbReference>
<dbReference type="InterPro" id="IPR041228">
    <property type="entry name" value="Dynein_C"/>
</dbReference>
<dbReference type="PANTHER" id="PTHR22878:SF70">
    <property type="entry name" value="DYNEIN HEAVY CHAIN 2, AXONEMAL"/>
    <property type="match status" value="1"/>
</dbReference>
<dbReference type="FunFam" id="3.40.50.300:FF:002141">
    <property type="entry name" value="Dynein heavy chain"/>
    <property type="match status" value="1"/>
</dbReference>
<dbReference type="OrthoDB" id="5593012at2759"/>
<dbReference type="Gene3D" id="1.20.920.30">
    <property type="match status" value="1"/>
</dbReference>
<dbReference type="Gene3D" id="3.20.180.20">
    <property type="entry name" value="Dynein heavy chain, N-terminal domain 2"/>
    <property type="match status" value="1"/>
</dbReference>
<dbReference type="InterPro" id="IPR027417">
    <property type="entry name" value="P-loop_NTPase"/>
</dbReference>
<keyword evidence="7" id="KW-0243">Dynein</keyword>
<dbReference type="FunFam" id="1.20.1270.280:FF:000001">
    <property type="entry name" value="dynein heavy chain 7, axonemal"/>
    <property type="match status" value="1"/>
</dbReference>
<dbReference type="InterPro" id="IPR013602">
    <property type="entry name" value="Dynein_heavy_linker"/>
</dbReference>
<evidence type="ECO:0000256" key="11">
    <source>
        <dbReference type="ARBA" id="ARBA00023212"/>
    </source>
</evidence>
<protein>
    <submittedName>
        <fullName evidence="25">Axonemal dynein heavy chain</fullName>
    </submittedName>
</protein>
<evidence type="ECO:0000259" key="16">
    <source>
        <dbReference type="Pfam" id="PF08393"/>
    </source>
</evidence>
<dbReference type="Pfam" id="PF18198">
    <property type="entry name" value="AAA_lid_11"/>
    <property type="match status" value="1"/>
</dbReference>
<dbReference type="Gene3D" id="1.20.140.100">
    <property type="entry name" value="Dynein heavy chain, N-terminal domain 2"/>
    <property type="match status" value="1"/>
</dbReference>
<keyword evidence="6" id="KW-0067">ATP-binding</keyword>
<keyword evidence="3" id="KW-0963">Cytoplasm</keyword>
<feature type="domain" description="Dynein heavy chain coiled coil stalk" evidence="18">
    <location>
        <begin position="2842"/>
        <end position="3187"/>
    </location>
</feature>
<evidence type="ECO:0000256" key="9">
    <source>
        <dbReference type="ARBA" id="ARBA00023069"/>
    </source>
</evidence>
<dbReference type="FunFam" id="1.20.58.1120:FF:000005">
    <property type="entry name" value="Dynein, axonemal, heavy chain 12"/>
    <property type="match status" value="1"/>
</dbReference>
<dbReference type="Pfam" id="PF08393">
    <property type="entry name" value="DHC_N2"/>
    <property type="match status" value="1"/>
</dbReference>
<dbReference type="Pfam" id="PF18199">
    <property type="entry name" value="Dynein_C"/>
    <property type="match status" value="1"/>
</dbReference>
<evidence type="ECO:0000256" key="12">
    <source>
        <dbReference type="ARBA" id="ARBA00023273"/>
    </source>
</evidence>
<comment type="caution">
    <text evidence="25">The sequence shown here is derived from an EMBL/GenBank/DDBJ whole genome shotgun (WGS) entry which is preliminary data.</text>
</comment>
<evidence type="ECO:0000256" key="2">
    <source>
        <dbReference type="ARBA" id="ARBA00008887"/>
    </source>
</evidence>
<dbReference type="FunFam" id="3.40.50.300:FF:000362">
    <property type="entry name" value="Dynein, axonemal, heavy chain 6"/>
    <property type="match status" value="1"/>
</dbReference>
<dbReference type="GO" id="GO:0030286">
    <property type="term" value="C:dynein complex"/>
    <property type="evidence" value="ECO:0007669"/>
    <property type="project" value="UniProtKB-KW"/>
</dbReference>
<dbReference type="SUPFAM" id="SSF52540">
    <property type="entry name" value="P-loop containing nucleoside triphosphate hydrolases"/>
    <property type="match status" value="4"/>
</dbReference>
<dbReference type="FunFam" id="1.10.8.710:FF:000001">
    <property type="entry name" value="Dynein axonemal heavy chain 2"/>
    <property type="match status" value="1"/>
</dbReference>
<evidence type="ECO:0000256" key="6">
    <source>
        <dbReference type="ARBA" id="ARBA00022840"/>
    </source>
</evidence>
<evidence type="ECO:0000256" key="13">
    <source>
        <dbReference type="SAM" id="Coils"/>
    </source>
</evidence>
<evidence type="ECO:0000256" key="10">
    <source>
        <dbReference type="ARBA" id="ARBA00023175"/>
    </source>
</evidence>
<dbReference type="InterPro" id="IPR004273">
    <property type="entry name" value="Dynein_heavy_D6_P-loop"/>
</dbReference>
<sequence>MAQRHPDALLKSQEKEVEEEQIGNGSSSLTPEQQLLARFKLHKQHRKEKERRLQQTRLAAASRASRNAAASAAGANRQKPSKPGAVDLTRVDHNNRPHRWKSAEELLREQERRSQQHQLTAPAPVRPFPGRLRGPAEENPSLTAPLGAEVEESTSNANEDILQLDQSQFPLHIFDSDEFEAHTPEEWIQRERIGASPYFFQGEWRWRNCAVVSYDANREQYLVQFQGSDRQKYVRRINLRFESESPVTFEKRVAAARERREQVKAMLRFDDFLAKQDASQLRAMGRPTLERVHARVVAGLPERVALLDAQPAATLLRELTDSAIQEYMRSMKKAALLTQLRNNPELQARFQGMDLVPGTKKQLKPGTITYGKVAIPIHDFERSRRRVNTVSYTSSSQLLAVLRRMYAGWEKTFQKLLLVQIDEEPVRIAAENQRLGAVATARATLASQMPFRVLDFQALQAAHANKVAEILLVDWRRSLVENVIDNLQDHFDLFLSDRAIYDASRLKRVLTGLELRLAAQLREVVHRSVDEWVRFEIRAPGSSLFSVQLAFVNNEVVVEPSAQEVTTVLLEPLDAIVAAVQEIDRLDCDIMGLLSLDRRPLLDFGIDSIEKGVGQVNEEQKDSRRAVVAECLDALQAAKMEVCESVNHAMQAAHTLAAQFAAYTDFVHFDASAFISNLLPLQQQEQQLLKDDKPPPTDDQAHLPRLCAQIRRFHELAFSVDIIAFDFVALPLVCVQTSALKKQLRARSLELRDTLISSLVRDARAQNLAITARYASILARINEKPTNEAQLAKLKQFVSESKGVIAGIQREVAAIHVRLDALNEFSHKLSAEDFTLAHSTKEWPLKVAYAADSCDSALEEDKVRMMDRLALEKEAFELDLERFESDVQAFTRYGEVEHTDKYVELAITLFDALQDARAKAQDFNSREAVFGFPPTEYAPLLLKLENDFAPYYKLWTMSSEFHSSRQTWLNGPFLELKGGTIEGLVTEWWKASYKLSKSLVDDAPGSAEVALVLRERTEEFKAYLPVIQSLASPALQERHWEKLRHTIGFEESEEELTLQLLLDRGITQHLETIQEIGTFAEKEYSLQKNLSAMIAEWEKVEFQTASYRETGTYLLRSTDDIVAQLDDHLVKTQTMRGSPYIKSIEKDCKAWEKKLQYSQQLLDEWMACQRTWLYLEAIFSSEDIMRQMPTEARRFASVDALWRKTMEDTVADPTFLTVIAMDKLLAKFQRANEKLDEIQKGLNDYLEMKRLHFPRFFFLSNDELLEILSQTKEPRAVQPHLGKCFEGVFNVTFQDGPPLLITEMRSAEGEVVPLRLPVGPESNKNKGNVEMWLLEVEQSQWDSVRDHTERSLAAYPLEDRETWMLKWPAQVVLAVSQVYWTQDVTRALNLGNGVNGIKAYVEELNAQLEKIVMLVRGNLTKLERTTIGALVVIDVHARDTISHMIEKDVESDQDFEWISQLRYYWAEGVKSANAFDLQARIVNARVRYGYEYLGNTMRLVITPLTDRCYRTMMGAVDLMYGGAPEGPAGTGKTETVKDLSKAIAIQCVVFNCSDGLDYLAMAKFFKGLAGCGSWCCFDEFNRINIEVLSVIAQQILTINEGKKAGVDKFLFEGTFIKLNASANVFITMNPGYAGRAELPDNLKALFRPCAMMVPDYALISEIRLYSFGFAQARSNARKLTQVLQLASEQLSSQKHYDYGMRAVNSILVATGALRQQLGNDPFWTEDKIVLRSVQDVNLPKFTSDDLPLFRGITSDLFPDVLLPLPDHGALLRHIDETCVRGISIVPDVIIPLECKPEFKMKVVQFYETVQVRHGLMIVGTTGSGKTCVVHSLATAMTSCYTEEVELQEENGIKDAPTLQQRVNIHTMNPKAITSGQLYGNFDENTHEWSDGVLACTYRNCARDTSSELQWVMFDGPVDAVWIENMNTVLDDNKKLCLMSGEIVKMTDRMRMVFETDDLEEASPATVSRVGMVFLEAKVLGWEVLVRTWLNTRLPAAFASHGEYLEESFRWIVPPMLYFVDKHCTVPTPVTFLEHTASLLRLFECTLRDGFPDPPTDGSSPAAASSSVPTGADAQRILECVLVKAVIWSIGACIDTKSRRIFDRYMRDFLLAELAVAIATADTHTENMEPGDEDTGVPVSSSLIYFKDFVAKSPSYVLLPDRAAMLQIPDEGLVYDYRFDSRRIVWVNWMEASGGGAFVIPRNAQFTQVLVPTIDSERNAWLLDTLIRHHFHVLCTGDTGTGKSVSIKKKLLSGLNDPPGTSDASPKFAPSIFLNFSAQTSANQTQDLIEAKLDKRRKGVLGPPLGQSCVIFVDDLNMPAKETYGAQPPIELLRQWMGHGGWYNRKDNSFTQLVDIQFIAAMGPPGGGRTRITQRYVRYFNLINFVPFDNDSLRAIFTRITDWFLLNFPQAVKQLGGAVVSATIDIYNTIAQALLPTPAKSHYTFNLRDLSKVFQGVAQASSDTIKDGKDFVRLWSHECLRVFSDRLIDDKDRAWFADILGKTVKLHFDLQYTAADVRGPNTTLIYGNFGGSSDGKNNNRNYAELRDRDKLQNAMHVFLEDYNNMSAAPMRLVLFQNAIEHVARISRVIHQPLGNALLVGVGGSGRKSLTTLAVFMAEYKLFQIEISKSYSRTEWRNDIKKVLQLSGLNNQPTVFLFSDTQIVEEAYLEDINGLLNTGEVANLWANDELVQMNEALEPAATAAGVNAGNSAELYNFFVGRCRTNLHVVLALSPIGEAFRRRLRMFPSLVNCCTIDWFAEWPDEALRSVADHFLVDIELPTQVKVGIVDVCVGMQESVSALTRDFLQSLRRYYYVTPTSYLELLNTFKKLLNNKRVEVMTMKQRYDNGLTKLMETAEQVEKMQVELEALQPLLKVATIETDALLETISREQKEANATKDIVGAEEKLCNEQAAEANGIKESCEAELAEAIPALENAVKALQTLTKGDITEIKAMKKPPDGVKLVMEAVCIMMRVPPVKVKDPAGGTKKVDDYWGPAQKSLLGDTRFLQNLLEYDKDNISVEAMDKVRPYAANPDFQADKIRKASVAASGLCSWVHAMVVYDRVAKVVAPKREALKAATLALEKAQSELKVKQDALQLVLDKVARLEEDLAAAYKKKSDLEFQVDDCSKKLTRATQLIGGLGGEKARWSDMSAQLQIVYDNVVGDIMLASGVIAYLGAFTSIYRERAVDQWCTELTKQSITCSKTFTLTETLGEAVQIRAWTIAKLPNDSFSIDNAIMLQRSNRWPLMIDPQGQANRWVKNMEESNNLKVVKQSQAGFVRMLENSIMIGAAVLIENMPEEVDPMLEPILLKQVVKTGGVATIRLGDNTVEYDANFRLYMTTKLRNPHYPPETCVKVNLLNFMATEEGLQDQMLGIVVAKEEPVLEQQREKLVLEDAANKKTLKEIEDQILYLLQTAKGNILDDERLIETLGASKITANKIEEKVREAAVMQQMIAEKRQGYLPVAFRASQLFFCIADLTVIDPMYQYALEWFINLFVFSIGRADISTVLATRLDNLNDAFTFILYQNVCRSLFEKDKLLFAFLLAIKILVGKGTIDSTELRYFFTGNTQMDVQKPKPSGSEGWLNDKTWANIVGLDALLSFNGFSDAFAKELGLWEVSYNSTDPAETLGNITSLASLDAFQRIIVLRCLRPDKVIPAVMSFVATEMGQRFIEPQPFDLKAGFDDSNCSTPLIFVLTPGADPMSELLKLAAELGFNKKFVAISLGQGQGPLAENAIAEAIDNGTWVCLQNCHLSVSWLPTLEKICEEITPDRVHASFRLWLTSEPTRAFPSYILQHGVKMTNEPPKGMRANLKGSYLTIDEQWVASCKRPTEFKKLLFGLCFFHAVVRERTKFGPLGWNISYVFSSSDLAISKDQLKISLDDLQPDDPIPYAALAYLAGECNYGGRVTDDKDRRCLITILSDFYTRDILSDDYKFSPSGLYYAPPADDSLSVFLNYIDQLPMNEGPEVFGLHDNANISTAIAETNLLLESALSLQPRGASGGGGGAAKSWDEVLDETARDIAAKLPPLFDIEKAELAFPVCYSESMNTVLTQELGRFNRLLALLQVSLVEIQKAIKGLVVMSAELEAMGNSMVNGHVPARWSAFAYPSLKPLGSWVTDFLARLTFLQNWLTRGVAPPVYWISGFFFTQAFITGTQQNYARKHKLPIDQVGYDMVVLAQPSSELTQPADDGAYVDGLFLEGARWDAVTHTLAESKPRELYVPLPVLHLLPKARDQIEPIEDTDPKGTAHVYLCPVYKTSKRQGTLSTTGHSTNFVMSVRLPMSEEHRQKHWIRRGVALLTQLDT</sequence>
<dbReference type="InterPro" id="IPR041466">
    <property type="entry name" value="Dynein_AAA5_ext"/>
</dbReference>
<dbReference type="Pfam" id="PF17857">
    <property type="entry name" value="AAA_lid_1"/>
    <property type="match status" value="1"/>
</dbReference>
<evidence type="ECO:0000259" key="20">
    <source>
        <dbReference type="Pfam" id="PF12781"/>
    </source>
</evidence>
<dbReference type="FunFam" id="1.20.140.100:FF:000004">
    <property type="entry name" value="Dynein axonemal heavy chain 6"/>
    <property type="match status" value="1"/>
</dbReference>
<comment type="subcellular location">
    <subcellularLocation>
        <location evidence="1">Cytoplasm</location>
        <location evidence="1">Cytoskeleton</location>
        <location evidence="1">Cilium axoneme</location>
    </subcellularLocation>
</comment>
<keyword evidence="11" id="KW-0206">Cytoskeleton</keyword>
<evidence type="ECO:0000256" key="1">
    <source>
        <dbReference type="ARBA" id="ARBA00004430"/>
    </source>
</evidence>
<keyword evidence="9" id="KW-0969">Cilium</keyword>
<evidence type="ECO:0000259" key="21">
    <source>
        <dbReference type="Pfam" id="PF17852"/>
    </source>
</evidence>
<feature type="compositionally biased region" description="Low complexity" evidence="14">
    <location>
        <begin position="59"/>
        <end position="77"/>
    </location>
</feature>
<evidence type="ECO:0000313" key="25">
    <source>
        <dbReference type="EMBL" id="OWZ24775.1"/>
    </source>
</evidence>
<dbReference type="PANTHER" id="PTHR22878">
    <property type="entry name" value="DYNEIN HEAVY CHAIN 6, AXONEMAL-LIKE-RELATED"/>
    <property type="match status" value="1"/>
</dbReference>
<reference evidence="26" key="1">
    <citation type="submission" date="2017-03" db="EMBL/GenBank/DDBJ databases">
        <title>Phytopthora megakarya and P. palmivora, two closely related causual agents of cacao black pod achieved similar genome size and gene model numbers by different mechanisms.</title>
        <authorList>
            <person name="Ali S."/>
            <person name="Shao J."/>
            <person name="Larry D.J."/>
            <person name="Kronmiller B."/>
            <person name="Shen D."/>
            <person name="Strem M.D."/>
            <person name="Melnick R.L."/>
            <person name="Guiltinan M.J."/>
            <person name="Tyler B.M."/>
            <person name="Meinhardt L.W."/>
            <person name="Bailey B.A."/>
        </authorList>
    </citation>
    <scope>NUCLEOTIDE SEQUENCE [LARGE SCALE GENOMIC DNA]</scope>
    <source>
        <strain evidence="26">zdho120</strain>
    </source>
</reference>
<feature type="domain" description="Dynein heavy chain hydrolytic ATP-binding dynein motor region" evidence="17">
    <location>
        <begin position="1488"/>
        <end position="1826"/>
    </location>
</feature>
<evidence type="ECO:0000259" key="17">
    <source>
        <dbReference type="Pfam" id="PF12774"/>
    </source>
</evidence>
<feature type="compositionally biased region" description="Polar residues" evidence="14">
    <location>
        <begin position="23"/>
        <end position="33"/>
    </location>
</feature>
<dbReference type="FunFam" id="1.20.920.20:FF:000006">
    <property type="entry name" value="Dynein, axonemal, heavy chain 6"/>
    <property type="match status" value="1"/>
</dbReference>
<evidence type="ECO:0000256" key="14">
    <source>
        <dbReference type="SAM" id="MobiDB-lite"/>
    </source>
</evidence>
<feature type="compositionally biased region" description="Basic and acidic residues" evidence="14">
    <location>
        <begin position="89"/>
        <end position="114"/>
    </location>
</feature>
<evidence type="ECO:0000313" key="26">
    <source>
        <dbReference type="Proteomes" id="UP000198211"/>
    </source>
</evidence>
<dbReference type="Pfam" id="PF03028">
    <property type="entry name" value="Dynein_heavy"/>
    <property type="match status" value="1"/>
</dbReference>
<dbReference type="InterPro" id="IPR042222">
    <property type="entry name" value="Dynein_2_N"/>
</dbReference>
<organism evidence="25 26">
    <name type="scientific">Phytophthora megakarya</name>
    <dbReference type="NCBI Taxonomy" id="4795"/>
    <lineage>
        <taxon>Eukaryota</taxon>
        <taxon>Sar</taxon>
        <taxon>Stramenopiles</taxon>
        <taxon>Oomycota</taxon>
        <taxon>Peronosporomycetes</taxon>
        <taxon>Peronosporales</taxon>
        <taxon>Peronosporaceae</taxon>
        <taxon>Phytophthora</taxon>
    </lineage>
</organism>
<feature type="domain" description="Dynein heavy chain AAA lid" evidence="23">
    <location>
        <begin position="3829"/>
        <end position="3971"/>
    </location>
</feature>
<evidence type="ECO:0000256" key="5">
    <source>
        <dbReference type="ARBA" id="ARBA00022741"/>
    </source>
</evidence>
<evidence type="ECO:0000259" key="15">
    <source>
        <dbReference type="Pfam" id="PF03028"/>
    </source>
</evidence>
<dbReference type="InterPro" id="IPR035699">
    <property type="entry name" value="AAA_6"/>
</dbReference>
<dbReference type="Gene3D" id="3.40.50.300">
    <property type="entry name" value="P-loop containing nucleotide triphosphate hydrolases"/>
    <property type="match status" value="5"/>
</dbReference>
<dbReference type="InterPro" id="IPR041658">
    <property type="entry name" value="AAA_lid_11"/>
</dbReference>
<dbReference type="InterPro" id="IPR043160">
    <property type="entry name" value="Dynein_C_barrel"/>
</dbReference>
<dbReference type="FunFam" id="3.40.50.300:FF:000044">
    <property type="entry name" value="Dynein heavy chain 5, axonemal"/>
    <property type="match status" value="1"/>
</dbReference>
<dbReference type="Gene3D" id="3.10.490.20">
    <property type="match status" value="1"/>
</dbReference>
<feature type="domain" description="Dynein heavy chain 3 AAA+ lid" evidence="22">
    <location>
        <begin position="2419"/>
        <end position="2508"/>
    </location>
</feature>
<dbReference type="Gene3D" id="1.20.1270.280">
    <property type="match status" value="1"/>
</dbReference>
<dbReference type="Pfam" id="PF12777">
    <property type="entry name" value="MT"/>
    <property type="match status" value="1"/>
</dbReference>
<dbReference type="EMBL" id="NBNE01000003">
    <property type="protein sequence ID" value="OWZ24775.1"/>
    <property type="molecule type" value="Genomic_DNA"/>
</dbReference>
<dbReference type="Pfam" id="PF12775">
    <property type="entry name" value="AAA_7"/>
    <property type="match status" value="1"/>
</dbReference>
<dbReference type="Gene3D" id="1.20.920.20">
    <property type="match status" value="1"/>
</dbReference>
<feature type="region of interest" description="Disordered" evidence="14">
    <location>
        <begin position="1"/>
        <end position="142"/>
    </location>
</feature>
<dbReference type="FunFam" id="1.10.8.1220:FF:000001">
    <property type="entry name" value="Dynein axonemal heavy chain 5"/>
    <property type="match status" value="1"/>
</dbReference>
<proteinExistence type="inferred from homology"/>
<dbReference type="GO" id="GO:0045505">
    <property type="term" value="F:dynein intermediate chain binding"/>
    <property type="evidence" value="ECO:0007669"/>
    <property type="project" value="InterPro"/>
</dbReference>
<keyword evidence="4" id="KW-0493">Microtubule</keyword>
<dbReference type="GO" id="GO:0007018">
    <property type="term" value="P:microtubule-based movement"/>
    <property type="evidence" value="ECO:0007669"/>
    <property type="project" value="InterPro"/>
</dbReference>
<dbReference type="Pfam" id="PF12781">
    <property type="entry name" value="AAA_9"/>
    <property type="match status" value="1"/>
</dbReference>
<dbReference type="Gene3D" id="1.10.8.710">
    <property type="match status" value="1"/>
</dbReference>
<dbReference type="Gene3D" id="1.20.58.1120">
    <property type="match status" value="1"/>
</dbReference>
<dbReference type="Pfam" id="PF12780">
    <property type="entry name" value="AAA_8"/>
    <property type="match status" value="1"/>
</dbReference>
<feature type="compositionally biased region" description="Basic residues" evidence="14">
    <location>
        <begin position="39"/>
        <end position="49"/>
    </location>
</feature>
<dbReference type="Gene3D" id="1.10.287.2620">
    <property type="match status" value="1"/>
</dbReference>
<evidence type="ECO:0000259" key="24">
    <source>
        <dbReference type="Pfam" id="PF18199"/>
    </source>
</evidence>
<dbReference type="Proteomes" id="UP000198211">
    <property type="component" value="Unassembled WGS sequence"/>
</dbReference>
<dbReference type="InterPro" id="IPR024743">
    <property type="entry name" value="Dynein_HC_stalk"/>
</dbReference>
<dbReference type="Gene3D" id="1.10.8.720">
    <property type="entry name" value="Region D6 of dynein motor"/>
    <property type="match status" value="1"/>
</dbReference>
<feature type="domain" description="Dynein heavy chain AAA module D4" evidence="19">
    <location>
        <begin position="2569"/>
        <end position="2828"/>
    </location>
</feature>
<dbReference type="Gene3D" id="1.10.8.1220">
    <property type="match status" value="1"/>
</dbReference>
<evidence type="ECO:0000256" key="7">
    <source>
        <dbReference type="ARBA" id="ARBA00023017"/>
    </source>
</evidence>
<evidence type="ECO:0000259" key="22">
    <source>
        <dbReference type="Pfam" id="PF17857"/>
    </source>
</evidence>
<dbReference type="FunFam" id="3.10.490.20:FF:000001">
    <property type="entry name" value="dynein heavy chain 7, axonemal"/>
    <property type="match status" value="1"/>
</dbReference>
<dbReference type="GO" id="GO:0051959">
    <property type="term" value="F:dynein light intermediate chain binding"/>
    <property type="evidence" value="ECO:0007669"/>
    <property type="project" value="InterPro"/>
</dbReference>
<evidence type="ECO:0000259" key="23">
    <source>
        <dbReference type="Pfam" id="PF18198"/>
    </source>
</evidence>
<dbReference type="InterPro" id="IPR024317">
    <property type="entry name" value="Dynein_heavy_chain_D4_dom"/>
</dbReference>
<keyword evidence="8 13" id="KW-0175">Coiled coil</keyword>
<dbReference type="InterPro" id="IPR026983">
    <property type="entry name" value="DHC"/>
</dbReference>
<feature type="domain" description="Dynein heavy chain ATP-binding dynein motor region" evidence="20">
    <location>
        <begin position="3216"/>
        <end position="3437"/>
    </location>
</feature>
<evidence type="ECO:0000259" key="18">
    <source>
        <dbReference type="Pfam" id="PF12777"/>
    </source>
</evidence>
<feature type="coiled-coil region" evidence="13">
    <location>
        <begin position="3072"/>
        <end position="3120"/>
    </location>
</feature>
<keyword evidence="26" id="KW-1185">Reference proteome</keyword>